<keyword evidence="1" id="KW-0732">Signal</keyword>
<dbReference type="Proteomes" id="UP001178507">
    <property type="component" value="Unassembled WGS sequence"/>
</dbReference>
<dbReference type="AlphaFoldDB" id="A0AA36JBN8"/>
<feature type="signal peptide" evidence="1">
    <location>
        <begin position="1"/>
        <end position="16"/>
    </location>
</feature>
<evidence type="ECO:0000313" key="3">
    <source>
        <dbReference type="Proteomes" id="UP001178507"/>
    </source>
</evidence>
<proteinExistence type="predicted"/>
<gene>
    <name evidence="2" type="ORF">EVOR1521_LOCUS25553</name>
</gene>
<reference evidence="2" key="1">
    <citation type="submission" date="2023-08" db="EMBL/GenBank/DDBJ databases">
        <authorList>
            <person name="Chen Y."/>
            <person name="Shah S."/>
            <person name="Dougan E. K."/>
            <person name="Thang M."/>
            <person name="Chan C."/>
        </authorList>
    </citation>
    <scope>NUCLEOTIDE SEQUENCE</scope>
</reference>
<feature type="chain" id="PRO_5041310482" evidence="1">
    <location>
        <begin position="17"/>
        <end position="864"/>
    </location>
</feature>
<sequence length="864" mass="95256">MRLLACLALPLCSGLGSESFWEGVLDDSACLHQPLASAELLSAAAKAADVFEPQLRRKVLGALTSGRASCGLARFLAQLVLVIADAESPGADGDLERYLSRIQLPLPSFFRVASSFLPEVLALASVTLERRLSGKDRYESCKDAEDLGEELAINSAEKSAGVTFWTKAMALAEKIVREQGFEWTNEARVAFSASLIGKKARRICPSGVMALKLIRCIGHDETQKQEEVYGLAQEAEELLGWGLKDVSLPKLFYNAWPFWGLLALLASTRHHSFQVSPRSLDLSEAPLLATLQAAPLAAELRGAAVVAAVDRTMAAQELAVWVSRLRRSLLPSQQLLQAEHHVVLVMEPTQQDHACGRLAWFGHAGRLLSCVQSAPDASLELDAQALGLWLLSRQLPVALLSTATIPFPGLGDQLAELLARNRNFAMFLSDTQVAVGPANRPLVVQAPFMDVGLRLLRPVMPTMELLRWSVRLAYGNPFLRAAEVLNRFNISEDLDFVLGASHGFVSSEGWRAEDLRAVSRTNETDPHFSGGILLFTMRPFHIMRRWFSGHACRHVCAEGLLKCPAAAAGSACNLLSEDRLLLETLKDTFLLREPSARSARVRLLQAGPSSCGTTSIAHFFADGHGLRVAKNYVEGMEIRDLVNLALSEGRAPFSRMDHFDVVADAFDVVRVGVHFCSDGLGHGGQSCKNVHGDVLQEKLDEFKVILQSLHDAYPNLRFVHNTCNLQSWLSKRVHNCWPHLAAPGEHWSAWLQIWESCCNPVFGYGGNLSCWTGDSAQKVVIPGRLNFQDFAYPTCCEGLPFYQEAWRQVHRLLLKVVDSSRRVPFNIAWDDPLRLSQALGLQDSFQAAAWRKIHQTRKSATKKT</sequence>
<name>A0AA36JBN8_9DINO</name>
<keyword evidence="3" id="KW-1185">Reference proteome</keyword>
<comment type="caution">
    <text evidence="2">The sequence shown here is derived from an EMBL/GenBank/DDBJ whole genome shotgun (WGS) entry which is preliminary data.</text>
</comment>
<protein>
    <submittedName>
        <fullName evidence="2">Uncharacterized protein</fullName>
    </submittedName>
</protein>
<organism evidence="2 3">
    <name type="scientific">Effrenium voratum</name>
    <dbReference type="NCBI Taxonomy" id="2562239"/>
    <lineage>
        <taxon>Eukaryota</taxon>
        <taxon>Sar</taxon>
        <taxon>Alveolata</taxon>
        <taxon>Dinophyceae</taxon>
        <taxon>Suessiales</taxon>
        <taxon>Symbiodiniaceae</taxon>
        <taxon>Effrenium</taxon>
    </lineage>
</organism>
<accession>A0AA36JBN8</accession>
<evidence type="ECO:0000256" key="1">
    <source>
        <dbReference type="SAM" id="SignalP"/>
    </source>
</evidence>
<evidence type="ECO:0000313" key="2">
    <source>
        <dbReference type="EMBL" id="CAJ1402734.1"/>
    </source>
</evidence>
<dbReference type="EMBL" id="CAUJNA010003465">
    <property type="protein sequence ID" value="CAJ1402734.1"/>
    <property type="molecule type" value="Genomic_DNA"/>
</dbReference>